<accession>A0A1I9G4X8</accession>
<dbReference type="EMBL" id="LN857014">
    <property type="protein sequence ID" value="CDQ00643.1"/>
    <property type="molecule type" value="Genomic_DNA"/>
</dbReference>
<gene>
    <name evidence="1" type="primary">Bm687</name>
    <name evidence="1" type="ORF">BM_Bm687</name>
</gene>
<protein>
    <submittedName>
        <fullName evidence="1">Bm687, isoform b</fullName>
    </submittedName>
</protein>
<evidence type="ECO:0000313" key="1">
    <source>
        <dbReference type="EMBL" id="CDQ00643.1"/>
    </source>
</evidence>
<reference evidence="1" key="1">
    <citation type="journal article" date="2007" name="Science">
        <title>Draft genome of the filarial nematode parasite Brugia malayi.</title>
        <authorList>
            <person name="Ghedin E."/>
            <person name="Wang S."/>
            <person name="Spiro D."/>
            <person name="Caler E."/>
            <person name="Zhao Q."/>
            <person name="Crabtree J."/>
            <person name="Allen J.E."/>
            <person name="Delcher A.L."/>
            <person name="Guiliano D.B."/>
            <person name="Miranda-Saavedra D."/>
            <person name="Angiuoli S.V."/>
            <person name="Creasy T."/>
            <person name="Amedeo P."/>
            <person name="Haas B."/>
            <person name="El-Sayed N.M."/>
            <person name="Wortman J.R."/>
            <person name="Feldblyum T."/>
            <person name="Tallon L."/>
            <person name="Schatz M."/>
            <person name="Shumway M."/>
            <person name="Koo H."/>
            <person name="Salzberg S.L."/>
            <person name="Schobel S."/>
            <person name="Pertea M."/>
            <person name="Pop M."/>
            <person name="White O."/>
            <person name="Barton G.J."/>
            <person name="Carlow C.K."/>
            <person name="Crawford M.J."/>
            <person name="Daub J."/>
            <person name="Dimmic M.W."/>
            <person name="Estes C.F."/>
            <person name="Foster J.M."/>
            <person name="Ganatra M."/>
            <person name="Gregory W.F."/>
            <person name="Johnson N.M."/>
            <person name="Jin J."/>
            <person name="Komuniecki R."/>
            <person name="Korf I."/>
            <person name="Kumar S."/>
            <person name="Laney S."/>
            <person name="Li B.W."/>
            <person name="Li W."/>
            <person name="Lindblom T.H."/>
            <person name="Lustigman S."/>
            <person name="Ma D."/>
            <person name="Maina C.V."/>
            <person name="Martin D.M."/>
            <person name="McCarter J.P."/>
            <person name="McReynolds L."/>
            <person name="Mitreva M."/>
            <person name="Nutman T.B."/>
            <person name="Parkinson J."/>
            <person name="Peregrin-Alvarez J.M."/>
            <person name="Poole C."/>
            <person name="Ren Q."/>
            <person name="Saunders L."/>
            <person name="Sluder A.E."/>
            <person name="Smith K."/>
            <person name="Stanke M."/>
            <person name="Unnasch T.R."/>
            <person name="Ware J."/>
            <person name="Wei A.D."/>
            <person name="Weil G."/>
            <person name="Williams D.J."/>
            <person name="Zhang Y."/>
            <person name="Williams S.A."/>
            <person name="Fraser-Liggett C."/>
            <person name="Slatko B."/>
            <person name="Blaxter M.L."/>
            <person name="Scott A.L."/>
        </authorList>
    </citation>
    <scope>NUCLEOTIDE SEQUENCE</scope>
    <source>
        <strain evidence="1">FR3</strain>
    </source>
</reference>
<dbReference type="AlphaFoldDB" id="A0A1I9G4X8"/>
<organism evidence="1">
    <name type="scientific">Brugia malayi</name>
    <name type="common">Filarial nematode worm</name>
    <dbReference type="NCBI Taxonomy" id="6279"/>
    <lineage>
        <taxon>Eukaryota</taxon>
        <taxon>Metazoa</taxon>
        <taxon>Ecdysozoa</taxon>
        <taxon>Nematoda</taxon>
        <taxon>Chromadorea</taxon>
        <taxon>Rhabditida</taxon>
        <taxon>Spirurina</taxon>
        <taxon>Spiruromorpha</taxon>
        <taxon>Filarioidea</taxon>
        <taxon>Onchocercidae</taxon>
        <taxon>Brugia</taxon>
    </lineage>
</organism>
<sequence length="60" mass="6740">MKINKRLRRKKTNTIATILSTINGQLATDDCKLINGIHITIKKTAIGNPKESMNKNLSLY</sequence>
<reference evidence="1" key="2">
    <citation type="submission" date="2012-12" db="EMBL/GenBank/DDBJ databases">
        <authorList>
            <consortium name="WormBase Consortium"/>
            <person name="Ghedin E."/>
            <person name="Paulini M."/>
        </authorList>
    </citation>
    <scope>NUCLEOTIDE SEQUENCE</scope>
    <source>
        <strain evidence="1">FR3</strain>
    </source>
</reference>
<name>A0A1I9G4X8_BRUMA</name>
<proteinExistence type="predicted"/>